<dbReference type="SMART" id="SM00267">
    <property type="entry name" value="GGDEF"/>
    <property type="match status" value="1"/>
</dbReference>
<sequence>MVGTVLLVGAVTARNVGSLRRAATIDHLTGALNRSGLEVAATIVLAAAHRHGAPLAVVMVDLDGFKRVNDTLGHAAGDRLLADLVDGWRERLREQDLAARIGGDEFVLVLPDTDAAGAEAVVVELARDAPTPWTAGVAVAGPQDTLDSLVRRADRELYRRKRSAGAVEGPAGAVEG</sequence>
<name>A0A7Y0M2Q7_CELFI</name>
<dbReference type="InterPro" id="IPR029787">
    <property type="entry name" value="Nucleotide_cyclase"/>
</dbReference>
<evidence type="ECO:0000259" key="1">
    <source>
        <dbReference type="PROSITE" id="PS50887"/>
    </source>
</evidence>
<dbReference type="Gene3D" id="3.30.70.270">
    <property type="match status" value="1"/>
</dbReference>
<dbReference type="EMBL" id="JABCJJ010000034">
    <property type="protein sequence ID" value="NMR21412.1"/>
    <property type="molecule type" value="Genomic_DNA"/>
</dbReference>
<dbReference type="CDD" id="cd01949">
    <property type="entry name" value="GGDEF"/>
    <property type="match status" value="1"/>
</dbReference>
<dbReference type="Pfam" id="PF00990">
    <property type="entry name" value="GGDEF"/>
    <property type="match status" value="1"/>
</dbReference>
<organism evidence="2 3">
    <name type="scientific">Cellulomonas fimi</name>
    <dbReference type="NCBI Taxonomy" id="1708"/>
    <lineage>
        <taxon>Bacteria</taxon>
        <taxon>Bacillati</taxon>
        <taxon>Actinomycetota</taxon>
        <taxon>Actinomycetes</taxon>
        <taxon>Micrococcales</taxon>
        <taxon>Cellulomonadaceae</taxon>
        <taxon>Cellulomonas</taxon>
    </lineage>
</organism>
<evidence type="ECO:0000313" key="3">
    <source>
        <dbReference type="Proteomes" id="UP000562124"/>
    </source>
</evidence>
<keyword evidence="3" id="KW-1185">Reference proteome</keyword>
<dbReference type="PANTHER" id="PTHR45138:SF9">
    <property type="entry name" value="DIGUANYLATE CYCLASE DGCM-RELATED"/>
    <property type="match status" value="1"/>
</dbReference>
<dbReference type="NCBIfam" id="TIGR00254">
    <property type="entry name" value="GGDEF"/>
    <property type="match status" value="1"/>
</dbReference>
<dbReference type="SUPFAM" id="SSF55073">
    <property type="entry name" value="Nucleotide cyclase"/>
    <property type="match status" value="1"/>
</dbReference>
<protein>
    <submittedName>
        <fullName evidence="2">GGDEF domain-containing protein</fullName>
    </submittedName>
</protein>
<evidence type="ECO:0000313" key="2">
    <source>
        <dbReference type="EMBL" id="NMR21412.1"/>
    </source>
</evidence>
<gene>
    <name evidence="2" type="ORF">HIR71_14510</name>
</gene>
<proteinExistence type="predicted"/>
<feature type="domain" description="GGDEF" evidence="1">
    <location>
        <begin position="53"/>
        <end position="176"/>
    </location>
</feature>
<dbReference type="InterPro" id="IPR050469">
    <property type="entry name" value="Diguanylate_Cyclase"/>
</dbReference>
<reference evidence="2 3" key="1">
    <citation type="submission" date="2020-04" db="EMBL/GenBank/DDBJ databases">
        <title>Sequencing and Assembly of C. fimi.</title>
        <authorList>
            <person name="Ramsey A.R."/>
        </authorList>
    </citation>
    <scope>NUCLEOTIDE SEQUENCE [LARGE SCALE GENOMIC DNA]</scope>
    <source>
        <strain evidence="2 3">SB</strain>
    </source>
</reference>
<dbReference type="AlphaFoldDB" id="A0A7Y0M2Q7"/>
<dbReference type="Proteomes" id="UP000562124">
    <property type="component" value="Unassembled WGS sequence"/>
</dbReference>
<dbReference type="PROSITE" id="PS50887">
    <property type="entry name" value="GGDEF"/>
    <property type="match status" value="1"/>
</dbReference>
<dbReference type="RefSeq" id="WP_169325782.1">
    <property type="nucleotide sequence ID" value="NZ_JABCJJ010000034.1"/>
</dbReference>
<dbReference type="InterPro" id="IPR000160">
    <property type="entry name" value="GGDEF_dom"/>
</dbReference>
<comment type="caution">
    <text evidence="2">The sequence shown here is derived from an EMBL/GenBank/DDBJ whole genome shotgun (WGS) entry which is preliminary data.</text>
</comment>
<dbReference type="InterPro" id="IPR043128">
    <property type="entry name" value="Rev_trsase/Diguanyl_cyclase"/>
</dbReference>
<dbReference type="GO" id="GO:0052621">
    <property type="term" value="F:diguanylate cyclase activity"/>
    <property type="evidence" value="ECO:0007669"/>
    <property type="project" value="TreeGrafter"/>
</dbReference>
<accession>A0A7Y0M2Q7</accession>
<dbReference type="PANTHER" id="PTHR45138">
    <property type="entry name" value="REGULATORY COMPONENTS OF SENSORY TRANSDUCTION SYSTEM"/>
    <property type="match status" value="1"/>
</dbReference>